<sequence>MNFKSTLLVALSTFLLLNGTIHSEELSKQDYLAMPAKALKYFQCAILLTNTGNVLKPSPAISILASSFTQKGYELGKQYFEAIDSNKITIIDLTLDIPSEFMYNPTSITTSDRQQQIAFNLGRISINAAGDLAERMELVIPEDRNIDLAQIKQKAKALIDEYCDYNALGMPPKMLEQLRSDLN</sequence>
<proteinExistence type="predicted"/>
<comment type="caution">
    <text evidence="1">The sequence shown here is derived from an EMBL/GenBank/DDBJ whole genome shotgun (WGS) entry which is preliminary data.</text>
</comment>
<dbReference type="RefSeq" id="WP_289384714.1">
    <property type="nucleotide sequence ID" value="NZ_JAUCBM010000001.1"/>
</dbReference>
<organism evidence="1 2">
    <name type="scientific">Pseudochrobactrum kiredjianiae</name>
    <dbReference type="NCBI Taxonomy" id="386305"/>
    <lineage>
        <taxon>Bacteria</taxon>
        <taxon>Pseudomonadati</taxon>
        <taxon>Pseudomonadota</taxon>
        <taxon>Alphaproteobacteria</taxon>
        <taxon>Hyphomicrobiales</taxon>
        <taxon>Brucellaceae</taxon>
        <taxon>Pseudochrobactrum</taxon>
    </lineage>
</organism>
<protein>
    <submittedName>
        <fullName evidence="1">Uncharacterized protein</fullName>
    </submittedName>
</protein>
<dbReference type="Proteomes" id="UP001597263">
    <property type="component" value="Unassembled WGS sequence"/>
</dbReference>
<gene>
    <name evidence="1" type="ORF">ACFQ35_14045</name>
</gene>
<evidence type="ECO:0000313" key="1">
    <source>
        <dbReference type="EMBL" id="MFD1228261.1"/>
    </source>
</evidence>
<evidence type="ECO:0000313" key="2">
    <source>
        <dbReference type="Proteomes" id="UP001597263"/>
    </source>
</evidence>
<accession>A0ABW3V6U3</accession>
<name>A0ABW3V6U3_9HYPH</name>
<keyword evidence="2" id="KW-1185">Reference proteome</keyword>
<reference evidence="2" key="1">
    <citation type="journal article" date="2019" name="Int. J. Syst. Evol. Microbiol.">
        <title>The Global Catalogue of Microorganisms (GCM) 10K type strain sequencing project: providing services to taxonomists for standard genome sequencing and annotation.</title>
        <authorList>
            <consortium name="The Broad Institute Genomics Platform"/>
            <consortium name="The Broad Institute Genome Sequencing Center for Infectious Disease"/>
            <person name="Wu L."/>
            <person name="Ma J."/>
        </authorList>
    </citation>
    <scope>NUCLEOTIDE SEQUENCE [LARGE SCALE GENOMIC DNA]</scope>
    <source>
        <strain evidence="2">CCUG 49584</strain>
    </source>
</reference>
<dbReference type="EMBL" id="JBHTMA010000040">
    <property type="protein sequence ID" value="MFD1228261.1"/>
    <property type="molecule type" value="Genomic_DNA"/>
</dbReference>